<feature type="region of interest" description="Disordered" evidence="1">
    <location>
        <begin position="1"/>
        <end position="30"/>
    </location>
</feature>
<proteinExistence type="predicted"/>
<protein>
    <submittedName>
        <fullName evidence="2">Uncharacterized protein</fullName>
    </submittedName>
</protein>
<name>A0ABQ0LUI8_MYCCL</name>
<evidence type="ECO:0000313" key="3">
    <source>
        <dbReference type="Proteomes" id="UP000815677"/>
    </source>
</evidence>
<reference evidence="2" key="1">
    <citation type="submission" date="2014-09" db="EMBL/GenBank/DDBJ databases">
        <title>Genome sequence of the luminous mushroom Mycena chlorophos for searching fungal bioluminescence genes.</title>
        <authorList>
            <person name="Tanaka Y."/>
            <person name="Kasuga D."/>
            <person name="Oba Y."/>
            <person name="Hase S."/>
            <person name="Sato K."/>
            <person name="Oba Y."/>
            <person name="Sakakibara Y."/>
        </authorList>
    </citation>
    <scope>NUCLEOTIDE SEQUENCE</scope>
</reference>
<sequence length="124" mass="13688">MHDEDDDGDDGGSRHGDAKRGWKSAPTAVQADWNTTPLRVMSFTPQQCKTQGMQYEAVQVSGGAPSAQLRRALLGRLLVDANRRLSDAEEISRDPEQRERKKTLSCENPTASSRGDREFVCLAV</sequence>
<feature type="compositionally biased region" description="Acidic residues" evidence="1">
    <location>
        <begin position="1"/>
        <end position="10"/>
    </location>
</feature>
<feature type="compositionally biased region" description="Basic and acidic residues" evidence="1">
    <location>
        <begin position="11"/>
        <end position="20"/>
    </location>
</feature>
<feature type="region of interest" description="Disordered" evidence="1">
    <location>
        <begin position="84"/>
        <end position="114"/>
    </location>
</feature>
<evidence type="ECO:0000256" key="1">
    <source>
        <dbReference type="SAM" id="MobiDB-lite"/>
    </source>
</evidence>
<gene>
    <name evidence="2" type="ORF">MCHLO_11560</name>
</gene>
<organism evidence="2 3">
    <name type="scientific">Mycena chlorophos</name>
    <name type="common">Agaric fungus</name>
    <name type="synonym">Agaricus chlorophos</name>
    <dbReference type="NCBI Taxonomy" id="658473"/>
    <lineage>
        <taxon>Eukaryota</taxon>
        <taxon>Fungi</taxon>
        <taxon>Dikarya</taxon>
        <taxon>Basidiomycota</taxon>
        <taxon>Agaricomycotina</taxon>
        <taxon>Agaricomycetes</taxon>
        <taxon>Agaricomycetidae</taxon>
        <taxon>Agaricales</taxon>
        <taxon>Marasmiineae</taxon>
        <taxon>Mycenaceae</taxon>
        <taxon>Mycena</taxon>
    </lineage>
</organism>
<dbReference type="EMBL" id="DF848751">
    <property type="protein sequence ID" value="GAT54730.1"/>
    <property type="molecule type" value="Genomic_DNA"/>
</dbReference>
<dbReference type="Proteomes" id="UP000815677">
    <property type="component" value="Unassembled WGS sequence"/>
</dbReference>
<accession>A0ABQ0LUI8</accession>
<feature type="compositionally biased region" description="Basic and acidic residues" evidence="1">
    <location>
        <begin position="84"/>
        <end position="104"/>
    </location>
</feature>
<evidence type="ECO:0000313" key="2">
    <source>
        <dbReference type="EMBL" id="GAT54730.1"/>
    </source>
</evidence>
<keyword evidence="3" id="KW-1185">Reference proteome</keyword>